<dbReference type="AlphaFoldDB" id="A0AAD5XBY8"/>
<feature type="chain" id="PRO_5042236137" evidence="1">
    <location>
        <begin position="22"/>
        <end position="538"/>
    </location>
</feature>
<evidence type="ECO:0000313" key="3">
    <source>
        <dbReference type="Proteomes" id="UP001211907"/>
    </source>
</evidence>
<protein>
    <submittedName>
        <fullName evidence="2">Uncharacterized protein</fullName>
    </submittedName>
</protein>
<feature type="signal peptide" evidence="1">
    <location>
        <begin position="1"/>
        <end position="21"/>
    </location>
</feature>
<keyword evidence="1" id="KW-0732">Signal</keyword>
<gene>
    <name evidence="2" type="ORF">HK100_001273</name>
</gene>
<sequence length="538" mass="59761">MTMSSQTLIITLLFLSNSISSQKILTTAILAKIISSGLKAVTFVSEDAFLSSISDNDDEFDEDLLNMTSLRLDSHDVGACSAIFDAYWFGNEDIHNGEGRGKVGGLVTAADRSSINNSDHKVNFGDLFAVMNGGVDGFELDDIPPFRSENRSYNGKDSGDKNADKEEEEDGILSWTVGLNLFIEWFETVFKVSYFPTALNSTNLQVFDDKIAYSLDESFEDSIISTGILSNHTNETIYITTSTITPLQIESLVFKDISSCTVIIHISPTCTLKTIAVTNTHSTRIICTATVAESITFTNCTQINASFTACKSLAFTNLAMPNTHATTTESQLNINCFTRPVIHVAHGTNIFLGPCDVWYKGLATNISQFLTEQQQQQHATKTKNAVTFDVSQPIELDQNKWDKPIVIKTAVAQHAAKAEIGESAVMLVHPKNFFPLELPFNRDSVTPVDGAFFKIYEAETAIGPERTDFNEYLMWVRVCVDRVCEIQKIVVENCTFSGAQGQEVDDDGIDVEKLQENFEAEFHEWLAEHREYSEYSRV</sequence>
<organism evidence="2 3">
    <name type="scientific">Physocladia obscura</name>
    <dbReference type="NCBI Taxonomy" id="109957"/>
    <lineage>
        <taxon>Eukaryota</taxon>
        <taxon>Fungi</taxon>
        <taxon>Fungi incertae sedis</taxon>
        <taxon>Chytridiomycota</taxon>
        <taxon>Chytridiomycota incertae sedis</taxon>
        <taxon>Chytridiomycetes</taxon>
        <taxon>Chytridiales</taxon>
        <taxon>Chytriomycetaceae</taxon>
        <taxon>Physocladia</taxon>
    </lineage>
</organism>
<accession>A0AAD5XBY8</accession>
<keyword evidence="3" id="KW-1185">Reference proteome</keyword>
<dbReference type="Proteomes" id="UP001211907">
    <property type="component" value="Unassembled WGS sequence"/>
</dbReference>
<evidence type="ECO:0000313" key="2">
    <source>
        <dbReference type="EMBL" id="KAJ3115643.1"/>
    </source>
</evidence>
<dbReference type="EMBL" id="JADGJH010001278">
    <property type="protein sequence ID" value="KAJ3115643.1"/>
    <property type="molecule type" value="Genomic_DNA"/>
</dbReference>
<name>A0AAD5XBY8_9FUNG</name>
<comment type="caution">
    <text evidence="2">The sequence shown here is derived from an EMBL/GenBank/DDBJ whole genome shotgun (WGS) entry which is preliminary data.</text>
</comment>
<proteinExistence type="predicted"/>
<evidence type="ECO:0000256" key="1">
    <source>
        <dbReference type="SAM" id="SignalP"/>
    </source>
</evidence>
<reference evidence="2" key="1">
    <citation type="submission" date="2020-05" db="EMBL/GenBank/DDBJ databases">
        <title>Phylogenomic resolution of chytrid fungi.</title>
        <authorList>
            <person name="Stajich J.E."/>
            <person name="Amses K."/>
            <person name="Simmons R."/>
            <person name="Seto K."/>
            <person name="Myers J."/>
            <person name="Bonds A."/>
            <person name="Quandt C.A."/>
            <person name="Barry K."/>
            <person name="Liu P."/>
            <person name="Grigoriev I."/>
            <person name="Longcore J.E."/>
            <person name="James T.Y."/>
        </authorList>
    </citation>
    <scope>NUCLEOTIDE SEQUENCE</scope>
    <source>
        <strain evidence="2">JEL0513</strain>
    </source>
</reference>